<name>A0A9X2JY06_9MICO</name>
<evidence type="ECO:0000256" key="2">
    <source>
        <dbReference type="SAM" id="MobiDB-lite"/>
    </source>
</evidence>
<accession>A0A9X2JY06</accession>
<evidence type="ECO:0000313" key="5">
    <source>
        <dbReference type="Proteomes" id="UP001139493"/>
    </source>
</evidence>
<sequence>MSSQEEPVSTSTTTPDPVVVGIDGSPSSTRAVRWAALEAARRNTRLSLLHVWTPVPASVPHAAALGAYEDALVAQARQWLADAESVAREAAPDVPTGSSLVEGSAAARLIGRSAAAQLIVLGSRGLGGFTGLVVGSVAVAVATHGHCPVVVVRGDDDEIVRQDGPVVVGVDGSPANRDAVRFAFAAAAARSVPLVAVHAWSDLPLTTSWELTTATDLVQQHAAEELTTWLSAAHAEHPDVTVEPVIAHGGPAQVLLARAGAAQLLVVGSRGRGGFRGLLLGSTSQAMIYHAACPVAVVPSPPH</sequence>
<reference evidence="4" key="1">
    <citation type="submission" date="2022-06" db="EMBL/GenBank/DDBJ databases">
        <title>Genomic Encyclopedia of Archaeal and Bacterial Type Strains, Phase II (KMG-II): from individual species to whole genera.</title>
        <authorList>
            <person name="Goeker M."/>
        </authorList>
    </citation>
    <scope>NUCLEOTIDE SEQUENCE</scope>
    <source>
        <strain evidence="4">DSM 26652</strain>
    </source>
</reference>
<dbReference type="InterPro" id="IPR006015">
    <property type="entry name" value="Universal_stress_UspA"/>
</dbReference>
<feature type="domain" description="UspA" evidence="3">
    <location>
        <begin position="165"/>
        <end position="299"/>
    </location>
</feature>
<dbReference type="InterPro" id="IPR014729">
    <property type="entry name" value="Rossmann-like_a/b/a_fold"/>
</dbReference>
<evidence type="ECO:0000313" key="4">
    <source>
        <dbReference type="EMBL" id="MCP2267167.1"/>
    </source>
</evidence>
<feature type="domain" description="UspA" evidence="3">
    <location>
        <begin position="17"/>
        <end position="153"/>
    </location>
</feature>
<dbReference type="Proteomes" id="UP001139493">
    <property type="component" value="Unassembled WGS sequence"/>
</dbReference>
<comment type="caution">
    <text evidence="4">The sequence shown here is derived from an EMBL/GenBank/DDBJ whole genome shotgun (WGS) entry which is preliminary data.</text>
</comment>
<dbReference type="AlphaFoldDB" id="A0A9X2JY06"/>
<dbReference type="InterPro" id="IPR006016">
    <property type="entry name" value="UspA"/>
</dbReference>
<evidence type="ECO:0000256" key="1">
    <source>
        <dbReference type="ARBA" id="ARBA00008791"/>
    </source>
</evidence>
<comment type="similarity">
    <text evidence="1">Belongs to the universal stress protein A family.</text>
</comment>
<dbReference type="Pfam" id="PF00582">
    <property type="entry name" value="Usp"/>
    <property type="match status" value="2"/>
</dbReference>
<proteinExistence type="inferred from homology"/>
<gene>
    <name evidence="4" type="ORF">APR03_004539</name>
</gene>
<evidence type="ECO:0000259" key="3">
    <source>
        <dbReference type="Pfam" id="PF00582"/>
    </source>
</evidence>
<dbReference type="PRINTS" id="PR01438">
    <property type="entry name" value="UNVRSLSTRESS"/>
</dbReference>
<dbReference type="Gene3D" id="3.40.50.620">
    <property type="entry name" value="HUPs"/>
    <property type="match status" value="2"/>
</dbReference>
<dbReference type="PANTHER" id="PTHR46268">
    <property type="entry name" value="STRESS RESPONSE PROTEIN NHAX"/>
    <property type="match status" value="1"/>
</dbReference>
<dbReference type="SUPFAM" id="SSF52402">
    <property type="entry name" value="Adenine nucleotide alpha hydrolases-like"/>
    <property type="match status" value="2"/>
</dbReference>
<feature type="region of interest" description="Disordered" evidence="2">
    <location>
        <begin position="1"/>
        <end position="24"/>
    </location>
</feature>
<keyword evidence="5" id="KW-1185">Reference proteome</keyword>
<protein>
    <submittedName>
        <fullName evidence="4">Nucleotide-binding universal stress protein, UspA family</fullName>
    </submittedName>
</protein>
<dbReference type="EMBL" id="JAMTCS010000016">
    <property type="protein sequence ID" value="MCP2267167.1"/>
    <property type="molecule type" value="Genomic_DNA"/>
</dbReference>
<dbReference type="PANTHER" id="PTHR46268:SF6">
    <property type="entry name" value="UNIVERSAL STRESS PROTEIN UP12"/>
    <property type="match status" value="1"/>
</dbReference>
<feature type="compositionally biased region" description="Low complexity" evidence="2">
    <location>
        <begin position="1"/>
        <end position="20"/>
    </location>
</feature>
<organism evidence="4 5">
    <name type="scientific">Promicromonospora thailandica</name>
    <dbReference type="NCBI Taxonomy" id="765201"/>
    <lineage>
        <taxon>Bacteria</taxon>
        <taxon>Bacillati</taxon>
        <taxon>Actinomycetota</taxon>
        <taxon>Actinomycetes</taxon>
        <taxon>Micrococcales</taxon>
        <taxon>Promicromonosporaceae</taxon>
        <taxon>Promicromonospora</taxon>
    </lineage>
</organism>